<evidence type="ECO:0000313" key="2">
    <source>
        <dbReference type="Proteomes" id="UP000813463"/>
    </source>
</evidence>
<name>A0A9R0JGK4_SPIOL</name>
<keyword evidence="2" id="KW-1185">Reference proteome</keyword>
<dbReference type="OrthoDB" id="680110at2759"/>
<proteinExistence type="predicted"/>
<feature type="compositionally biased region" description="Low complexity" evidence="1">
    <location>
        <begin position="236"/>
        <end position="258"/>
    </location>
</feature>
<feature type="region of interest" description="Disordered" evidence="1">
    <location>
        <begin position="168"/>
        <end position="258"/>
    </location>
</feature>
<dbReference type="AlphaFoldDB" id="A0A9R0JGK4"/>
<dbReference type="RefSeq" id="XP_021867457.1">
    <property type="nucleotide sequence ID" value="XM_022011765.2"/>
</dbReference>
<dbReference type="Proteomes" id="UP000813463">
    <property type="component" value="Chromosome 2"/>
</dbReference>
<reference evidence="2" key="1">
    <citation type="journal article" date="2021" name="Nat. Commun.">
        <title>Genomic analyses provide insights into spinach domestication and the genetic basis of agronomic traits.</title>
        <authorList>
            <person name="Cai X."/>
            <person name="Sun X."/>
            <person name="Xu C."/>
            <person name="Sun H."/>
            <person name="Wang X."/>
            <person name="Ge C."/>
            <person name="Zhang Z."/>
            <person name="Wang Q."/>
            <person name="Fei Z."/>
            <person name="Jiao C."/>
            <person name="Wang Q."/>
        </authorList>
    </citation>
    <scope>NUCLEOTIDE SEQUENCE [LARGE SCALE GENOMIC DNA]</scope>
    <source>
        <strain evidence="2">cv. Varoflay</strain>
    </source>
</reference>
<organism evidence="2 3">
    <name type="scientific">Spinacia oleracea</name>
    <name type="common">Spinach</name>
    <dbReference type="NCBI Taxonomy" id="3562"/>
    <lineage>
        <taxon>Eukaryota</taxon>
        <taxon>Viridiplantae</taxon>
        <taxon>Streptophyta</taxon>
        <taxon>Embryophyta</taxon>
        <taxon>Tracheophyta</taxon>
        <taxon>Spermatophyta</taxon>
        <taxon>Magnoliopsida</taxon>
        <taxon>eudicotyledons</taxon>
        <taxon>Gunneridae</taxon>
        <taxon>Pentapetalae</taxon>
        <taxon>Caryophyllales</taxon>
        <taxon>Chenopodiaceae</taxon>
        <taxon>Chenopodioideae</taxon>
        <taxon>Anserineae</taxon>
        <taxon>Spinacia</taxon>
    </lineage>
</organism>
<feature type="compositionally biased region" description="Low complexity" evidence="1">
    <location>
        <begin position="52"/>
        <end position="69"/>
    </location>
</feature>
<accession>A0A9R0JGK4</accession>
<gene>
    <name evidence="3" type="primary">LOC110806126</name>
</gene>
<feature type="compositionally biased region" description="Low complexity" evidence="1">
    <location>
        <begin position="174"/>
        <end position="185"/>
    </location>
</feature>
<dbReference type="KEGG" id="soe:110806126"/>
<feature type="region of interest" description="Disordered" evidence="1">
    <location>
        <begin position="48"/>
        <end position="69"/>
    </location>
</feature>
<evidence type="ECO:0000313" key="3">
    <source>
        <dbReference type="RefSeq" id="XP_021867457.1"/>
    </source>
</evidence>
<evidence type="ECO:0000256" key="1">
    <source>
        <dbReference type="SAM" id="MobiDB-lite"/>
    </source>
</evidence>
<sequence>MKGSSKVIMGATMSIVIILAIVLCLVLVLLAELYCSILFRRRKLKSAKPDSIPENPISQPQQQPQEQLVPSPLSSFYAQGVLDAPRSFLFPKLPSKREHRVENDDIERPKHGKLHQFLSVQSPQQIGLTSSSIKPHQQPDENPEINFMYISNPVFDNEVARLSHVATPFETPDSSPSQLNQSGSSGEDDEEEEERRNENPATSSPSSLPLSPMKELPVKAASVALRNARSLGPSASESTSHIGRSSSSSGSPRTSPSW</sequence>
<protein>
    <submittedName>
        <fullName evidence="3">Uncharacterized protein</fullName>
    </submittedName>
</protein>
<reference evidence="3" key="2">
    <citation type="submission" date="2025-08" db="UniProtKB">
        <authorList>
            <consortium name="RefSeq"/>
        </authorList>
    </citation>
    <scope>IDENTIFICATION</scope>
    <source>
        <tissue evidence="3">Leaf</tissue>
    </source>
</reference>
<dbReference type="GeneID" id="110806126"/>
<feature type="compositionally biased region" description="Low complexity" evidence="1">
    <location>
        <begin position="203"/>
        <end position="212"/>
    </location>
</feature>